<evidence type="ECO:0000313" key="1">
    <source>
        <dbReference type="EMBL" id="KAJ7942528.1"/>
    </source>
</evidence>
<dbReference type="PANTHER" id="PTHR15681">
    <property type="entry name" value="MAD2L1-BINDING PROTEIN"/>
    <property type="match status" value="1"/>
</dbReference>
<comment type="caution">
    <text evidence="1">The sequence shown here is derived from an EMBL/GenBank/DDBJ whole genome shotgun (WGS) entry which is preliminary data.</text>
</comment>
<reference evidence="1" key="1">
    <citation type="journal article" date="2023" name="Science">
        <title>Elucidation of the pathway for biosynthesis of saponin adjuvants from the soapbark tree.</title>
        <authorList>
            <person name="Reed J."/>
            <person name="Orme A."/>
            <person name="El-Demerdash A."/>
            <person name="Owen C."/>
            <person name="Martin L.B.B."/>
            <person name="Misra R.C."/>
            <person name="Kikuchi S."/>
            <person name="Rejzek M."/>
            <person name="Martin A.C."/>
            <person name="Harkess A."/>
            <person name="Leebens-Mack J."/>
            <person name="Louveau T."/>
            <person name="Stephenson M.J."/>
            <person name="Osbourn A."/>
        </authorList>
    </citation>
    <scope>NUCLEOTIDE SEQUENCE</scope>
    <source>
        <strain evidence="1">S10</strain>
    </source>
</reference>
<dbReference type="InterPro" id="IPR009511">
    <property type="entry name" value="MAD1/Cdc20-bound-Mad2-bd"/>
</dbReference>
<dbReference type="InterPro" id="IPR053729">
    <property type="entry name" value="MAD2L1BP_domain_sf"/>
</dbReference>
<proteinExistence type="predicted"/>
<name>A0AAD7KMH8_QUISA</name>
<evidence type="ECO:0000313" key="2">
    <source>
        <dbReference type="Proteomes" id="UP001163823"/>
    </source>
</evidence>
<accession>A0AAD7KMH8</accession>
<sequence>MAGIEGEGSSEMEYTEIQTTADCLDSCIIFHTVNDVVGFVLYMHQQIPSTLQDISMEFDTLQAEYKELERALTEPEVKASCRRKHTSKMRDINLGIRRLGKFMNTVSNLQTALKLMISQIPSIEEVILILGASPLRPLHVYKLCFSHGTAIFKDSDDFAKSKAAEGLSRKAIRTLISKGAGCGSYPGPTKLFLLIKAPSSCNLSLHFLPKRDFKYSKKILPFRLLFRCRNQDQEMIIPTSDDLIWFQCRHAIKGVTFNTTREE</sequence>
<gene>
    <name evidence="1" type="ORF">O6P43_034431</name>
</gene>
<dbReference type="Gene3D" id="3.30.900.20">
    <property type="match status" value="1"/>
</dbReference>
<dbReference type="PANTHER" id="PTHR15681:SF1">
    <property type="entry name" value="MAD2L1-BINDING PROTEIN"/>
    <property type="match status" value="1"/>
</dbReference>
<dbReference type="AlphaFoldDB" id="A0AAD7KMH8"/>
<dbReference type="GO" id="GO:0005634">
    <property type="term" value="C:nucleus"/>
    <property type="evidence" value="ECO:0007669"/>
    <property type="project" value="InterPro"/>
</dbReference>
<dbReference type="EMBL" id="JARAOO010000026">
    <property type="protein sequence ID" value="KAJ7942528.1"/>
    <property type="molecule type" value="Genomic_DNA"/>
</dbReference>
<dbReference type="GO" id="GO:0007096">
    <property type="term" value="P:regulation of exit from mitosis"/>
    <property type="evidence" value="ECO:0007669"/>
    <property type="project" value="InterPro"/>
</dbReference>
<organism evidence="1 2">
    <name type="scientific">Quillaja saponaria</name>
    <name type="common">Soap bark tree</name>
    <dbReference type="NCBI Taxonomy" id="32244"/>
    <lineage>
        <taxon>Eukaryota</taxon>
        <taxon>Viridiplantae</taxon>
        <taxon>Streptophyta</taxon>
        <taxon>Embryophyta</taxon>
        <taxon>Tracheophyta</taxon>
        <taxon>Spermatophyta</taxon>
        <taxon>Magnoliopsida</taxon>
        <taxon>eudicotyledons</taxon>
        <taxon>Gunneridae</taxon>
        <taxon>Pentapetalae</taxon>
        <taxon>rosids</taxon>
        <taxon>fabids</taxon>
        <taxon>Fabales</taxon>
        <taxon>Quillajaceae</taxon>
        <taxon>Quillaja</taxon>
    </lineage>
</organism>
<keyword evidence="2" id="KW-1185">Reference proteome</keyword>
<protein>
    <submittedName>
        <fullName evidence="1">F15k9.21, putative isoform 2</fullName>
    </submittedName>
</protein>
<dbReference type="KEGG" id="qsa:O6P43_034431"/>
<dbReference type="Proteomes" id="UP001163823">
    <property type="component" value="Unassembled WGS sequence"/>
</dbReference>